<dbReference type="PANTHER" id="PTHR30346:SF26">
    <property type="entry name" value="HYDROGEN PEROXIDE-INDUCIBLE GENES ACTIVATOR"/>
    <property type="match status" value="1"/>
</dbReference>
<sequence length="317" mass="35434">MNLRDLKYLIAVADHRHFGRAAAASFVSQPTLSTQVRKLEDELGVSLIERAPRKVMLTPIGVEIVERARRVVSEIEQMKEAARRSQRPEAGVVRLGIFPTLGPYLLPHMVPPIRERFPDLQLLLVEEKSDELLARLRDGRLDAAILALPLHDDQLHHEYLFEEPFLLAVPEPHRLAQRGALTIDDLAQENLLLLEDGHCLRRQTLDVCQLAGAHEKTEFRATSLETLRQMVAANVGITLLPALAVQPPVAHPPNIRLLSFSGAQPSRRIAMFWRRSSAMSDFLGRLAATFRALPPELLANPMAATARARHAPPPDML</sequence>
<keyword evidence="4" id="KW-0010">Activator</keyword>
<name>A0A5C5U4E7_9GAMM</name>
<dbReference type="FunFam" id="1.10.10.10:FF:000001">
    <property type="entry name" value="LysR family transcriptional regulator"/>
    <property type="match status" value="1"/>
</dbReference>
<comment type="caution">
    <text evidence="7">The sequence shown here is derived from an EMBL/GenBank/DDBJ whole genome shotgun (WGS) entry which is preliminary data.</text>
</comment>
<keyword evidence="3" id="KW-0238">DNA-binding</keyword>
<keyword evidence="5" id="KW-0804">Transcription</keyword>
<evidence type="ECO:0000256" key="4">
    <source>
        <dbReference type="ARBA" id="ARBA00023159"/>
    </source>
</evidence>
<gene>
    <name evidence="7" type="ORF">FQY83_07910</name>
</gene>
<dbReference type="EMBL" id="VOHK01000003">
    <property type="protein sequence ID" value="TWT21273.1"/>
    <property type="molecule type" value="Genomic_DNA"/>
</dbReference>
<evidence type="ECO:0000256" key="1">
    <source>
        <dbReference type="ARBA" id="ARBA00009437"/>
    </source>
</evidence>
<proteinExistence type="inferred from homology"/>
<evidence type="ECO:0000313" key="7">
    <source>
        <dbReference type="EMBL" id="TWT21273.1"/>
    </source>
</evidence>
<dbReference type="Proteomes" id="UP000319980">
    <property type="component" value="Unassembled WGS sequence"/>
</dbReference>
<dbReference type="InterPro" id="IPR005119">
    <property type="entry name" value="LysR_subst-bd"/>
</dbReference>
<dbReference type="RefSeq" id="WP_146386834.1">
    <property type="nucleotide sequence ID" value="NZ_VOHK01000003.1"/>
</dbReference>
<accession>A0A5C5U4E7</accession>
<organism evidence="7 8">
    <name type="scientific">Luteimonas marina</name>
    <dbReference type="NCBI Taxonomy" id="488485"/>
    <lineage>
        <taxon>Bacteria</taxon>
        <taxon>Pseudomonadati</taxon>
        <taxon>Pseudomonadota</taxon>
        <taxon>Gammaproteobacteria</taxon>
        <taxon>Lysobacterales</taxon>
        <taxon>Lysobacteraceae</taxon>
        <taxon>Luteimonas</taxon>
    </lineage>
</organism>
<dbReference type="PANTHER" id="PTHR30346">
    <property type="entry name" value="TRANSCRIPTIONAL DUAL REGULATOR HCAR-RELATED"/>
    <property type="match status" value="1"/>
</dbReference>
<dbReference type="Gene3D" id="1.10.10.10">
    <property type="entry name" value="Winged helix-like DNA-binding domain superfamily/Winged helix DNA-binding domain"/>
    <property type="match status" value="1"/>
</dbReference>
<dbReference type="InterPro" id="IPR036388">
    <property type="entry name" value="WH-like_DNA-bd_sf"/>
</dbReference>
<comment type="similarity">
    <text evidence="1">Belongs to the LysR transcriptional regulatory family.</text>
</comment>
<dbReference type="PROSITE" id="PS50931">
    <property type="entry name" value="HTH_LYSR"/>
    <property type="match status" value="1"/>
</dbReference>
<keyword evidence="2" id="KW-0805">Transcription regulation</keyword>
<evidence type="ECO:0000259" key="6">
    <source>
        <dbReference type="PROSITE" id="PS50931"/>
    </source>
</evidence>
<keyword evidence="8" id="KW-1185">Reference proteome</keyword>
<feature type="domain" description="HTH lysR-type" evidence="6">
    <location>
        <begin position="1"/>
        <end position="58"/>
    </location>
</feature>
<dbReference type="FunFam" id="3.40.190.10:FF:000027">
    <property type="entry name" value="DNA-binding transcriptional regulator OxyR"/>
    <property type="match status" value="1"/>
</dbReference>
<dbReference type="CDD" id="cd08411">
    <property type="entry name" value="PBP2_OxyR"/>
    <property type="match status" value="1"/>
</dbReference>
<evidence type="ECO:0000313" key="8">
    <source>
        <dbReference type="Proteomes" id="UP000319980"/>
    </source>
</evidence>
<dbReference type="InterPro" id="IPR036390">
    <property type="entry name" value="WH_DNA-bd_sf"/>
</dbReference>
<reference evidence="7 8" key="1">
    <citation type="journal article" date="2008" name="Int. J. Syst. Evol. Microbiol.">
        <title>Luteimonas marina sp. nov., isolated from seawater.</title>
        <authorList>
            <person name="Baik K.S."/>
            <person name="Park S.C."/>
            <person name="Kim M.S."/>
            <person name="Kim E.M."/>
            <person name="Park C."/>
            <person name="Chun J."/>
            <person name="Seong C.N."/>
        </authorList>
    </citation>
    <scope>NUCLEOTIDE SEQUENCE [LARGE SCALE GENOMIC DNA]</scope>
    <source>
        <strain evidence="7 8">FR1330</strain>
    </source>
</reference>
<evidence type="ECO:0000256" key="2">
    <source>
        <dbReference type="ARBA" id="ARBA00023015"/>
    </source>
</evidence>
<dbReference type="InterPro" id="IPR000847">
    <property type="entry name" value="LysR_HTH_N"/>
</dbReference>
<dbReference type="Pfam" id="PF00126">
    <property type="entry name" value="HTH_1"/>
    <property type="match status" value="1"/>
</dbReference>
<dbReference type="SUPFAM" id="SSF53850">
    <property type="entry name" value="Periplasmic binding protein-like II"/>
    <property type="match status" value="1"/>
</dbReference>
<dbReference type="AlphaFoldDB" id="A0A5C5U4E7"/>
<dbReference type="PRINTS" id="PR00039">
    <property type="entry name" value="HTHLYSR"/>
</dbReference>
<dbReference type="Pfam" id="PF03466">
    <property type="entry name" value="LysR_substrate"/>
    <property type="match status" value="1"/>
</dbReference>
<dbReference type="GO" id="GO:0003677">
    <property type="term" value="F:DNA binding"/>
    <property type="evidence" value="ECO:0007669"/>
    <property type="project" value="UniProtKB-KW"/>
</dbReference>
<dbReference type="GO" id="GO:0003700">
    <property type="term" value="F:DNA-binding transcription factor activity"/>
    <property type="evidence" value="ECO:0007669"/>
    <property type="project" value="InterPro"/>
</dbReference>
<protein>
    <submittedName>
        <fullName evidence="7">LysR family transcriptional regulator</fullName>
    </submittedName>
</protein>
<evidence type="ECO:0000256" key="5">
    <source>
        <dbReference type="ARBA" id="ARBA00023163"/>
    </source>
</evidence>
<dbReference type="OrthoDB" id="9775392at2"/>
<dbReference type="GO" id="GO:0032993">
    <property type="term" value="C:protein-DNA complex"/>
    <property type="evidence" value="ECO:0007669"/>
    <property type="project" value="TreeGrafter"/>
</dbReference>
<dbReference type="Gene3D" id="3.40.190.10">
    <property type="entry name" value="Periplasmic binding protein-like II"/>
    <property type="match status" value="2"/>
</dbReference>
<evidence type="ECO:0000256" key="3">
    <source>
        <dbReference type="ARBA" id="ARBA00023125"/>
    </source>
</evidence>
<dbReference type="SUPFAM" id="SSF46785">
    <property type="entry name" value="Winged helix' DNA-binding domain"/>
    <property type="match status" value="1"/>
</dbReference>